<dbReference type="Proteomes" id="UP001266305">
    <property type="component" value="Unassembled WGS sequence"/>
</dbReference>
<dbReference type="SMART" id="SM00315">
    <property type="entry name" value="RGS"/>
    <property type="match status" value="1"/>
</dbReference>
<comment type="caution">
    <text evidence="3">The sequence shown here is derived from an EMBL/GenBank/DDBJ whole genome shotgun (WGS) entry which is preliminary data.</text>
</comment>
<sequence>MGSLTGCPGPPGENLSFWEACEELRYGAQAQVPTLVDAVYQQFLAPGAARWVNIDSRTMERTLEGLRQPHRYVLDDAQLHIYMLMKKGTRAPAIFAATWPRQMGAQVSLSLPGSGQVWGGCLQHPVRWRLWLEEDPAVFGCTFMGSWLRVEEAEGVRAGRCLLQDSYPRFLKSDVYRGLLAEAGVLLETKKR</sequence>
<dbReference type="SUPFAM" id="SSF48097">
    <property type="entry name" value="Regulator of G-protein signaling, RGS"/>
    <property type="match status" value="1"/>
</dbReference>
<protein>
    <recommendedName>
        <fullName evidence="2">RGS domain-containing protein</fullName>
    </recommendedName>
</protein>
<dbReference type="Gene3D" id="1.10.196.10">
    <property type="match status" value="1"/>
</dbReference>
<keyword evidence="4" id="KW-1185">Reference proteome</keyword>
<dbReference type="InterPro" id="IPR047016">
    <property type="entry name" value="RGS6/7/9/11"/>
</dbReference>
<dbReference type="PANTHER" id="PTHR45746">
    <property type="entry name" value="LP21163P"/>
    <property type="match status" value="1"/>
</dbReference>
<evidence type="ECO:0000256" key="1">
    <source>
        <dbReference type="ARBA" id="ARBA00022700"/>
    </source>
</evidence>
<proteinExistence type="predicted"/>
<dbReference type="InterPro" id="IPR024066">
    <property type="entry name" value="RGS_subdom1/3"/>
</dbReference>
<dbReference type="PROSITE" id="PS50132">
    <property type="entry name" value="RGS"/>
    <property type="match status" value="1"/>
</dbReference>
<dbReference type="InterPro" id="IPR036305">
    <property type="entry name" value="RGS_sf"/>
</dbReference>
<accession>A0ABQ9UJA3</accession>
<organism evidence="3 4">
    <name type="scientific">Saguinus oedipus</name>
    <name type="common">Cotton-top tamarin</name>
    <name type="synonym">Oedipomidas oedipus</name>
    <dbReference type="NCBI Taxonomy" id="9490"/>
    <lineage>
        <taxon>Eukaryota</taxon>
        <taxon>Metazoa</taxon>
        <taxon>Chordata</taxon>
        <taxon>Craniata</taxon>
        <taxon>Vertebrata</taxon>
        <taxon>Euteleostomi</taxon>
        <taxon>Mammalia</taxon>
        <taxon>Eutheria</taxon>
        <taxon>Euarchontoglires</taxon>
        <taxon>Primates</taxon>
        <taxon>Haplorrhini</taxon>
        <taxon>Platyrrhini</taxon>
        <taxon>Cebidae</taxon>
        <taxon>Callitrichinae</taxon>
        <taxon>Saguinus</taxon>
    </lineage>
</organism>
<keyword evidence="1" id="KW-0734">Signal transduction inhibitor</keyword>
<dbReference type="PANTHER" id="PTHR45746:SF3">
    <property type="entry name" value="REGULATOR OF G-PROTEIN SIGNALING 11"/>
    <property type="match status" value="1"/>
</dbReference>
<reference evidence="3 4" key="1">
    <citation type="submission" date="2023-05" db="EMBL/GenBank/DDBJ databases">
        <title>B98-5 Cell Line De Novo Hybrid Assembly: An Optical Mapping Approach.</title>
        <authorList>
            <person name="Kananen K."/>
            <person name="Auerbach J.A."/>
            <person name="Kautto E."/>
            <person name="Blachly J.S."/>
        </authorList>
    </citation>
    <scope>NUCLEOTIDE SEQUENCE [LARGE SCALE GENOMIC DNA]</scope>
    <source>
        <strain evidence="3">B95-8</strain>
        <tissue evidence="3">Cell line</tissue>
    </source>
</reference>
<dbReference type="PRINTS" id="PR01301">
    <property type="entry name" value="RGSPROTEIN"/>
</dbReference>
<gene>
    <name evidence="3" type="ORF">P7K49_022607</name>
</gene>
<dbReference type="Gene3D" id="1.10.167.10">
    <property type="entry name" value="Regulator of G-protein Signalling 4, domain 2"/>
    <property type="match status" value="1"/>
</dbReference>
<dbReference type="InterPro" id="IPR016137">
    <property type="entry name" value="RGS"/>
</dbReference>
<evidence type="ECO:0000313" key="4">
    <source>
        <dbReference type="Proteomes" id="UP001266305"/>
    </source>
</evidence>
<dbReference type="EMBL" id="JASSZA010000011">
    <property type="protein sequence ID" value="KAK2097157.1"/>
    <property type="molecule type" value="Genomic_DNA"/>
</dbReference>
<dbReference type="InterPro" id="IPR044926">
    <property type="entry name" value="RGS_subdomain_2"/>
</dbReference>
<name>A0ABQ9UJA3_SAGOE</name>
<evidence type="ECO:0000259" key="2">
    <source>
        <dbReference type="PROSITE" id="PS50132"/>
    </source>
</evidence>
<dbReference type="Pfam" id="PF00615">
    <property type="entry name" value="RGS"/>
    <property type="match status" value="1"/>
</dbReference>
<evidence type="ECO:0000313" key="3">
    <source>
        <dbReference type="EMBL" id="KAK2097157.1"/>
    </source>
</evidence>
<feature type="domain" description="RGS" evidence="2">
    <location>
        <begin position="13"/>
        <end position="86"/>
    </location>
</feature>